<dbReference type="InterPro" id="IPR036779">
    <property type="entry name" value="LysM_dom_sf"/>
</dbReference>
<keyword evidence="4" id="KW-1185">Reference proteome</keyword>
<dbReference type="Proteomes" id="UP000597206">
    <property type="component" value="Unassembled WGS sequence"/>
</dbReference>
<dbReference type="Pfam" id="PF01476">
    <property type="entry name" value="LysM"/>
    <property type="match status" value="1"/>
</dbReference>
<dbReference type="PROSITE" id="PS51782">
    <property type="entry name" value="LYSM"/>
    <property type="match status" value="1"/>
</dbReference>
<dbReference type="CDD" id="cd00118">
    <property type="entry name" value="LysM"/>
    <property type="match status" value="1"/>
</dbReference>
<dbReference type="SMART" id="SM00257">
    <property type="entry name" value="LysM"/>
    <property type="match status" value="1"/>
</dbReference>
<dbReference type="Gene3D" id="3.10.350.10">
    <property type="entry name" value="LysM domain"/>
    <property type="match status" value="1"/>
</dbReference>
<evidence type="ECO:0000259" key="2">
    <source>
        <dbReference type="PROSITE" id="PS51782"/>
    </source>
</evidence>
<dbReference type="EMBL" id="JADPMR010000004">
    <property type="protein sequence ID" value="MBF9003444.1"/>
    <property type="molecule type" value="Genomic_DNA"/>
</dbReference>
<dbReference type="SUPFAM" id="SSF54106">
    <property type="entry name" value="LysM domain"/>
    <property type="match status" value="1"/>
</dbReference>
<sequence>MAKDYKKYTIKKGDCLSLLAEKFNTTVEELQTLNSEQIKDIDLIYAGNEIDTPIKSDIKIDLTKSPEKNASNNDLCSGGEYVDILYVPADPTNGEKRYYAITEEAQKAIKKEQEILSGALDVNDKEKTIKNLNDLGVFSSFYTSPHGMFLDQKDRERYDFLVITLKTLQTGAYKGKDGFLKNLAEQELSNDQYEYLYDKKLKNYEIQIEMTKPKYWSVGGDKRAIDYIEKIAINEENEKKAIKKIKLDIEKDLEKKINSLEKKAKSKATITKSDDGSSYVYDEVRKYYTSKTEKELEENISFVQKKLNIYNDSILALNSHETADTYIREFHDVLEVNYPPDWRRRKYIKALKSINRYGYVIKEQCLSYSELEGDNEDERGPKQFKKNFSDWREHASSGKGLPIEIDKAEDLIDKLYKDINLDFSSIGKRDINGKINITDEKAIKKMLKETGAENWAYFPCLALISIIDATLIKWNSDINKLLGVNSNFSDSSKSNYEGKKYSYKAFPLPKIFSGILWIKKLAKARIDSIKKIAESRANLSQNLSYIDEDTVKFVKSFKVIWEDEKYNAKKKQKKVIRTDDDCIRVIECVLISEGNLGWVRGPAWYLPKEKCERLDAKGHLLDITKKVAMVSAQKVGTAITGKQTCKSLEEAMTAISGGFKKSTIDGIKSKILGGKLLLDLTSISKKADLEDATFWSDSYHWEDGLGPNNTQPQYVVDAAVQLVRFTASAQANINAPLSEYSGLKANTDAKFTGQYNMSFELFKGQLRYEAWYPLSENSDNKVKKTGQQVYFYYDNNTEKLQDYLLGGFFFHLTATVYASAAASICVSSNVQFGLSTQEDGKIGVRGSEYSLVEDYDKTYLPANSDSDSDNVSEENSNSTYRRETYSTSEATNRALARTSKYAADANVKMDMFAGVEAGGIIDGEIYWLPPKEKHDGYEFQDDIMRLGKLSLQASVSYGVGLAGEFRITIHNGAIYWIVAARLVTGPGASGKVAIEVDYLNIDKLFKHILNIYYQNGFDHIVGVGGDNDDYQKIYDENNLPADYKVMNYIITWGLFLGLNVGEVLLLPAKMWESYSYKNLKDDYGHILAKNIIAKENQKSTQEWVSQLPPEVLAKLLGCLSDIDDLSSLTVDNAKILVEKLDALVKVFGWIKEKSGSNVENTYNQYEITMSLIGGEGKLSNVTYIRWFNIYKGWVIISKLILLIRYQRELIDNILKNNKSISDDTYDNLIKIRSIIGSITIIEQMKSLNDTFELLSKNIKLFINSDDKSFISFFIKEYNIDYLINYNGVIVIKENVSGNKEYTETKKTLYSKVNKSDWVNKRWVIK</sequence>
<dbReference type="RefSeq" id="WP_196125366.1">
    <property type="nucleotide sequence ID" value="NZ_JADPMR010000004.1"/>
</dbReference>
<accession>A0ABS0GLV5</accession>
<gene>
    <name evidence="3" type="ORF">I1A42_23470</name>
</gene>
<protein>
    <submittedName>
        <fullName evidence="3">LysM peptidoglycan-binding domain-containing protein</fullName>
    </submittedName>
</protein>
<feature type="domain" description="LysM" evidence="2">
    <location>
        <begin position="6"/>
        <end position="52"/>
    </location>
</feature>
<dbReference type="InterPro" id="IPR018392">
    <property type="entry name" value="LysM"/>
</dbReference>
<feature type="region of interest" description="Disordered" evidence="1">
    <location>
        <begin position="860"/>
        <end position="889"/>
    </location>
</feature>
<organism evidence="3 4">
    <name type="scientific">Vibrio nitrifigilis</name>
    <dbReference type="NCBI Taxonomy" id="2789781"/>
    <lineage>
        <taxon>Bacteria</taxon>
        <taxon>Pseudomonadati</taxon>
        <taxon>Pseudomonadota</taxon>
        <taxon>Gammaproteobacteria</taxon>
        <taxon>Vibrionales</taxon>
        <taxon>Vibrionaceae</taxon>
        <taxon>Vibrio</taxon>
    </lineage>
</organism>
<reference evidence="3 4" key="1">
    <citation type="submission" date="2020-11" db="EMBL/GenBank/DDBJ databases">
        <title>Vibrio nitrifigilis sp. nov., a marine nitrogen-fixing bacterium isolated from the lagoon sediment of an islet inside an atoll.</title>
        <authorList>
            <person name="Wang L.-T."/>
            <person name="Shieh W.Y."/>
        </authorList>
    </citation>
    <scope>NUCLEOTIDE SEQUENCE [LARGE SCALE GENOMIC DNA]</scope>
    <source>
        <strain evidence="3 4">NFV-1</strain>
    </source>
</reference>
<proteinExistence type="predicted"/>
<evidence type="ECO:0000313" key="3">
    <source>
        <dbReference type="EMBL" id="MBF9003444.1"/>
    </source>
</evidence>
<evidence type="ECO:0000256" key="1">
    <source>
        <dbReference type="SAM" id="MobiDB-lite"/>
    </source>
</evidence>
<comment type="caution">
    <text evidence="3">The sequence shown here is derived from an EMBL/GenBank/DDBJ whole genome shotgun (WGS) entry which is preliminary data.</text>
</comment>
<evidence type="ECO:0000313" key="4">
    <source>
        <dbReference type="Proteomes" id="UP000597206"/>
    </source>
</evidence>
<name>A0ABS0GLV5_9VIBR</name>